<evidence type="ECO:0000256" key="1">
    <source>
        <dbReference type="ARBA" id="ARBA00023235"/>
    </source>
</evidence>
<evidence type="ECO:0000259" key="2">
    <source>
        <dbReference type="Pfam" id="PF01361"/>
    </source>
</evidence>
<dbReference type="InterPro" id="IPR004370">
    <property type="entry name" value="4-OT-like_dom"/>
</dbReference>
<organism evidence="3 4">
    <name type="scientific">Pendulispora albinea</name>
    <dbReference type="NCBI Taxonomy" id="2741071"/>
    <lineage>
        <taxon>Bacteria</taxon>
        <taxon>Pseudomonadati</taxon>
        <taxon>Myxococcota</taxon>
        <taxon>Myxococcia</taxon>
        <taxon>Myxococcales</taxon>
        <taxon>Sorangiineae</taxon>
        <taxon>Pendulisporaceae</taxon>
        <taxon>Pendulispora</taxon>
    </lineage>
</organism>
<dbReference type="InterPro" id="IPR014347">
    <property type="entry name" value="Tautomerase/MIF_sf"/>
</dbReference>
<dbReference type="SUPFAM" id="SSF55331">
    <property type="entry name" value="Tautomerase/MIF"/>
    <property type="match status" value="2"/>
</dbReference>
<proteinExistence type="predicted"/>
<reference evidence="3 4" key="1">
    <citation type="submission" date="2021-12" db="EMBL/GenBank/DDBJ databases">
        <title>Discovery of the Pendulisporaceae a myxobacterial family with distinct sporulation behavior and unique specialized metabolism.</title>
        <authorList>
            <person name="Garcia R."/>
            <person name="Popoff A."/>
            <person name="Bader C.D."/>
            <person name="Loehr J."/>
            <person name="Walesch S."/>
            <person name="Walt C."/>
            <person name="Boldt J."/>
            <person name="Bunk B."/>
            <person name="Haeckl F.J.F.P.J."/>
            <person name="Gunesch A.P."/>
            <person name="Birkelbach J."/>
            <person name="Nuebel U."/>
            <person name="Pietschmann T."/>
            <person name="Bach T."/>
            <person name="Mueller R."/>
        </authorList>
    </citation>
    <scope>NUCLEOTIDE SEQUENCE [LARGE SCALE GENOMIC DNA]</scope>
    <source>
        <strain evidence="3 4">MSr11954</strain>
    </source>
</reference>
<dbReference type="EMBL" id="CP089984">
    <property type="protein sequence ID" value="WXB19429.1"/>
    <property type="molecule type" value="Genomic_DNA"/>
</dbReference>
<dbReference type="Proteomes" id="UP001370348">
    <property type="component" value="Chromosome"/>
</dbReference>
<protein>
    <submittedName>
        <fullName evidence="3">4-oxalocrotonate tautomerase family protein</fullName>
    </submittedName>
</protein>
<evidence type="ECO:0000313" key="3">
    <source>
        <dbReference type="EMBL" id="WXB19429.1"/>
    </source>
</evidence>
<accession>A0ABZ2MA91</accession>
<dbReference type="Gene3D" id="3.30.429.10">
    <property type="entry name" value="Macrophage Migration Inhibitory Factor"/>
    <property type="match status" value="1"/>
</dbReference>
<sequence>MPYLQLDVSRRYSVEQKRRLAKRLGAIYARVMQANVRRISIAIRELEAGVWRCTEDEPYPAALLMCDIRSGRPPEQRTRLAEELLAACQEELALTIEEINLEFTQHPGDEMYHPLLGGLSDDWREGEA</sequence>
<name>A0ABZ2MA91_9BACT</name>
<evidence type="ECO:0000313" key="4">
    <source>
        <dbReference type="Proteomes" id="UP001370348"/>
    </source>
</evidence>
<dbReference type="Pfam" id="PF01361">
    <property type="entry name" value="Tautomerase"/>
    <property type="match status" value="1"/>
</dbReference>
<keyword evidence="4" id="KW-1185">Reference proteome</keyword>
<keyword evidence="1" id="KW-0413">Isomerase</keyword>
<gene>
    <name evidence="3" type="ORF">LZC94_19630</name>
</gene>
<feature type="domain" description="4-oxalocrotonate tautomerase-like" evidence="2">
    <location>
        <begin position="2"/>
        <end position="51"/>
    </location>
</feature>
<dbReference type="RefSeq" id="WP_394829046.1">
    <property type="nucleotide sequence ID" value="NZ_CP089984.1"/>
</dbReference>